<dbReference type="Proteomes" id="UP001501727">
    <property type="component" value="Unassembled WGS sequence"/>
</dbReference>
<evidence type="ECO:0000256" key="3">
    <source>
        <dbReference type="ARBA" id="ARBA00022723"/>
    </source>
</evidence>
<name>A0ABP7MA38_9GAMM</name>
<dbReference type="SUPFAM" id="SSF53448">
    <property type="entry name" value="Nucleotide-diphospho-sugar transferases"/>
    <property type="match status" value="1"/>
</dbReference>
<keyword evidence="5 8" id="KW-0460">Magnesium</keyword>
<evidence type="ECO:0000256" key="1">
    <source>
        <dbReference type="ARBA" id="ARBA00022490"/>
    </source>
</evidence>
<proteinExistence type="inferred from homology"/>
<evidence type="ECO:0000256" key="4">
    <source>
        <dbReference type="ARBA" id="ARBA00022741"/>
    </source>
</evidence>
<dbReference type="RefSeq" id="WP_344758899.1">
    <property type="nucleotide sequence ID" value="NZ_BAAAZU010000004.1"/>
</dbReference>
<dbReference type="EC" id="2.7.7.77" evidence="8"/>
<dbReference type="Pfam" id="PF12804">
    <property type="entry name" value="NTP_transf_3"/>
    <property type="match status" value="1"/>
</dbReference>
<reference evidence="11" key="1">
    <citation type="journal article" date="2019" name="Int. J. Syst. Evol. Microbiol.">
        <title>The Global Catalogue of Microorganisms (GCM) 10K type strain sequencing project: providing services to taxonomists for standard genome sequencing and annotation.</title>
        <authorList>
            <consortium name="The Broad Institute Genomics Platform"/>
            <consortium name="The Broad Institute Genome Sequencing Center for Infectious Disease"/>
            <person name="Wu L."/>
            <person name="Ma J."/>
        </authorList>
    </citation>
    <scope>NUCLEOTIDE SEQUENCE [LARGE SCALE GENOMIC DNA]</scope>
    <source>
        <strain evidence="11">JCM 16916</strain>
    </source>
</reference>
<keyword evidence="6 8" id="KW-0342">GTP-binding</keyword>
<dbReference type="HAMAP" id="MF_00316">
    <property type="entry name" value="MobA"/>
    <property type="match status" value="1"/>
</dbReference>
<dbReference type="InterPro" id="IPR013482">
    <property type="entry name" value="Molybde_CF_guanTrfase"/>
</dbReference>
<evidence type="ECO:0000256" key="7">
    <source>
        <dbReference type="ARBA" id="ARBA00023150"/>
    </source>
</evidence>
<feature type="binding site" evidence="8">
    <location>
        <position position="31"/>
    </location>
    <ligand>
        <name>GTP</name>
        <dbReference type="ChEBI" id="CHEBI:37565"/>
    </ligand>
</feature>
<dbReference type="Gene3D" id="3.90.550.10">
    <property type="entry name" value="Spore Coat Polysaccharide Biosynthesis Protein SpsA, Chain A"/>
    <property type="match status" value="1"/>
</dbReference>
<dbReference type="PANTHER" id="PTHR19136">
    <property type="entry name" value="MOLYBDENUM COFACTOR GUANYLYLTRANSFERASE"/>
    <property type="match status" value="1"/>
</dbReference>
<accession>A0ABP7MA38</accession>
<evidence type="ECO:0000256" key="2">
    <source>
        <dbReference type="ARBA" id="ARBA00022679"/>
    </source>
</evidence>
<feature type="binding site" evidence="8">
    <location>
        <position position="77"/>
    </location>
    <ligand>
        <name>GTP</name>
        <dbReference type="ChEBI" id="CHEBI:37565"/>
    </ligand>
</feature>
<dbReference type="GO" id="GO:0016779">
    <property type="term" value="F:nucleotidyltransferase activity"/>
    <property type="evidence" value="ECO:0007669"/>
    <property type="project" value="UniProtKB-KW"/>
</dbReference>
<comment type="subunit">
    <text evidence="8">Monomer.</text>
</comment>
<keyword evidence="7 8" id="KW-0501">Molybdenum cofactor biosynthesis</keyword>
<keyword evidence="4 8" id="KW-0547">Nucleotide-binding</keyword>
<evidence type="ECO:0000313" key="10">
    <source>
        <dbReference type="EMBL" id="GAA3918763.1"/>
    </source>
</evidence>
<comment type="function">
    <text evidence="8">Transfers a GMP moiety from GTP to Mo-molybdopterin (Mo-MPT) cofactor (Moco or molybdenum cofactor) to form Mo-molybdopterin guanine dinucleotide (Mo-MGD) cofactor.</text>
</comment>
<feature type="domain" description="MobA-like NTP transferase" evidence="9">
    <location>
        <begin position="17"/>
        <end position="154"/>
    </location>
</feature>
<keyword evidence="11" id="KW-1185">Reference proteome</keyword>
<evidence type="ECO:0000259" key="9">
    <source>
        <dbReference type="Pfam" id="PF12804"/>
    </source>
</evidence>
<dbReference type="EMBL" id="BAAAZU010000004">
    <property type="protein sequence ID" value="GAA3918763.1"/>
    <property type="molecule type" value="Genomic_DNA"/>
</dbReference>
<dbReference type="InterPro" id="IPR025877">
    <property type="entry name" value="MobA-like_NTP_Trfase"/>
</dbReference>
<organism evidence="10 11">
    <name type="scientific">Luteimonas lutimaris</name>
    <dbReference type="NCBI Taxonomy" id="698645"/>
    <lineage>
        <taxon>Bacteria</taxon>
        <taxon>Pseudomonadati</taxon>
        <taxon>Pseudomonadota</taxon>
        <taxon>Gammaproteobacteria</taxon>
        <taxon>Lysobacterales</taxon>
        <taxon>Lysobacteraceae</taxon>
        <taxon>Luteimonas</taxon>
    </lineage>
</organism>
<comment type="caution">
    <text evidence="10">The sequence shown here is derived from an EMBL/GenBank/DDBJ whole genome shotgun (WGS) entry which is preliminary data.</text>
</comment>
<comment type="domain">
    <text evidence="8">The N-terminal domain determines nucleotide recognition and specific binding, while the C-terminal domain determines the specific binding to the target protein.</text>
</comment>
<keyword evidence="2 8" id="KW-0808">Transferase</keyword>
<comment type="subcellular location">
    <subcellularLocation>
        <location evidence="8">Cytoplasm</location>
    </subcellularLocation>
</comment>
<dbReference type="PANTHER" id="PTHR19136:SF81">
    <property type="entry name" value="MOLYBDENUM COFACTOR GUANYLYLTRANSFERASE"/>
    <property type="match status" value="1"/>
</dbReference>
<comment type="caution">
    <text evidence="8">Lacks conserved residue(s) required for the propagation of feature annotation.</text>
</comment>
<keyword evidence="10" id="KW-0548">Nucleotidyltransferase</keyword>
<evidence type="ECO:0000313" key="11">
    <source>
        <dbReference type="Proteomes" id="UP001501727"/>
    </source>
</evidence>
<dbReference type="CDD" id="cd02503">
    <property type="entry name" value="MobA"/>
    <property type="match status" value="1"/>
</dbReference>
<feature type="binding site" evidence="8">
    <location>
        <position position="106"/>
    </location>
    <ligand>
        <name>Mg(2+)</name>
        <dbReference type="ChEBI" id="CHEBI:18420"/>
    </ligand>
</feature>
<keyword evidence="3 8" id="KW-0479">Metal-binding</keyword>
<comment type="similarity">
    <text evidence="8">Belongs to the MobA family.</text>
</comment>
<gene>
    <name evidence="8 10" type="primary">mobA</name>
    <name evidence="10" type="ORF">GCM10022229_10440</name>
</gene>
<evidence type="ECO:0000256" key="6">
    <source>
        <dbReference type="ARBA" id="ARBA00023134"/>
    </source>
</evidence>
<evidence type="ECO:0000256" key="5">
    <source>
        <dbReference type="ARBA" id="ARBA00022842"/>
    </source>
</evidence>
<comment type="catalytic activity">
    <reaction evidence="8">
        <text>Mo-molybdopterin + GTP + H(+) = Mo-molybdopterin guanine dinucleotide + diphosphate</text>
        <dbReference type="Rhea" id="RHEA:34243"/>
        <dbReference type="ChEBI" id="CHEBI:15378"/>
        <dbReference type="ChEBI" id="CHEBI:33019"/>
        <dbReference type="ChEBI" id="CHEBI:37565"/>
        <dbReference type="ChEBI" id="CHEBI:71302"/>
        <dbReference type="ChEBI" id="CHEBI:71310"/>
        <dbReference type="EC" id="2.7.7.77"/>
    </reaction>
</comment>
<protein>
    <recommendedName>
        <fullName evidence="8">Molybdenum cofactor guanylyltransferase</fullName>
        <shortName evidence="8">MoCo guanylyltransferase</shortName>
        <ecNumber evidence="8">2.7.7.77</ecNumber>
    </recommendedName>
    <alternativeName>
        <fullName evidence="8">GTP:molybdopterin guanylyltransferase</fullName>
    </alternativeName>
    <alternativeName>
        <fullName evidence="8">Mo-MPT guanylyltransferase</fullName>
    </alternativeName>
    <alternativeName>
        <fullName evidence="8">Molybdopterin guanylyltransferase</fullName>
    </alternativeName>
    <alternativeName>
        <fullName evidence="8">Molybdopterin-guanine dinucleotide synthase</fullName>
        <shortName evidence="8">MGD synthase</shortName>
    </alternativeName>
</protein>
<feature type="binding site" evidence="8">
    <location>
        <position position="106"/>
    </location>
    <ligand>
        <name>GTP</name>
        <dbReference type="ChEBI" id="CHEBI:37565"/>
    </ligand>
</feature>
<sequence length="196" mass="20190">MTASPQTATRTATTLGILAGGRATRLAGRDKAWMERGGRPLVLALAARLAPEVDATLVSANRDADRYLEQGLHPVPDRRPDAGPLGGLDALAATCATPWLLTVPVDVVNVNDCLLRSLRAAGGHGAWAEDDDGPQPLVALWPVEALRTGAAAALASGDFAVHALQARLGMVPVRFAGLRFGNLNTPADLAAAGIGP</sequence>
<comment type="cofactor">
    <cofactor evidence="8">
        <name>Mg(2+)</name>
        <dbReference type="ChEBI" id="CHEBI:18420"/>
    </cofactor>
</comment>
<keyword evidence="1 8" id="KW-0963">Cytoplasm</keyword>
<evidence type="ECO:0000256" key="8">
    <source>
        <dbReference type="HAMAP-Rule" id="MF_00316"/>
    </source>
</evidence>
<dbReference type="InterPro" id="IPR029044">
    <property type="entry name" value="Nucleotide-diphossugar_trans"/>
</dbReference>
<feature type="binding site" evidence="8">
    <location>
        <begin position="18"/>
        <end position="20"/>
    </location>
    <ligand>
        <name>GTP</name>
        <dbReference type="ChEBI" id="CHEBI:37565"/>
    </ligand>
</feature>